<dbReference type="InterPro" id="IPR001054">
    <property type="entry name" value="A/G_cyclase"/>
</dbReference>
<feature type="region of interest" description="Disordered" evidence="1">
    <location>
        <begin position="1367"/>
        <end position="1397"/>
    </location>
</feature>
<feature type="region of interest" description="Disordered" evidence="1">
    <location>
        <begin position="1142"/>
        <end position="1245"/>
    </location>
</feature>
<gene>
    <name evidence="4" type="ORF">HXX76_015554</name>
</gene>
<feature type="region of interest" description="Disordered" evidence="1">
    <location>
        <begin position="2341"/>
        <end position="2451"/>
    </location>
</feature>
<sequence length="3062" mass="302277">MAADHSAAARLQGADSSVLQPARLLLGLAAVGQQGSPAAGSEGGQADDALSVAAEGRWADALLAGNDGGAGTAAAPALALSAVAVAEGELFLLSLLRAHASGNTSWLAQLNASAAAGAELPAELLTPRLGSADGPAAAPLLLLYRRDWWQRLAAAGGLGSDSSSSTSGGGNGTAAEQLLPPTWDLLVQLLAALRNSDLDGDGQADHVLCADLQPGCKGWALLAAVYASVAQTHGTQQGVWFNATDLRPAVGGPAMQAALQTYAALAASNAAPFTPGGAAVSRSNVSVSPEELSRGGGGEVPADGTGPACGAVNPLFAAGRCLFTVDWATAALRLTQDRAPDTCGRLGAALLPGSGSVAPASPDPAVPAAARAAGVGASSNGSTGDGSSTGGTAAPQWPRDCTAAACPYAQEVSVPAALRGLLQGSLEATATAQPLLVNRAPLLGEGSAVWVLAPNRTLLQLVRVSEFVRRVGFQLDLKLQLLRDDNATARLCQRELQNLALALAAAPLEGAWSAPASGCAAAAPAPASAAMPPPGAVTDYGLNGSSVLSLPASSGMVGSAAAAAAAATVGGLCGGLLPLLTGASVLPSEYSALGGGSGMTQGGAAGVLARGDAAAQQQAQAVEVLGLDPSDLAAVRQALLAALRHPNAALDVQLPFSSQYRQVLDDLALAALSAAAAANATIATPAASGANPSTLLLAAEAGALATATAPPAAAATPPDGEAAAALAAVVAELAANASRQFARVAQAFPYAALAQRLYWNSIGFRPPTNNTGGGLNSSGSRSDGAGSTSAGSSQSAALRIGLPVAVAVGGALALALVGVVCYVFVIAPRGARARSKRYRAAQPPGAGPATTLVMTDVQNSTLLWEVLPQDVMDHCLSLHHRIMREAIAGNAGHEVFTEGDAFAVAFHGPDDALGFALDVQVALLEQPWPRELLQQPDAAEQWVMRRSPTAPPPQPIVLVAQPPQHAAQQAAVPLPVSLGRLPSSLGQPSSPNAATVLLLPHTAAASPSPPAPASAALLVDGASSHPAARAAATAPGSGLADELVSPVRPPQRSATQLLPPPHVLSTSGASASGSAASAWTTTVGGGSTVSGTDRGSDGSRWSAVSVAVAGGARGSAARGSDASAAAAAAASAAASAAPASAAAATGPSAGGGVGSKTGKEAGEGRRRLVRWQSEPRRSATWLHMQRQQEQQQQEHQQLQPTQTGPEKRQQSVSLTGGVVPSAGAGTAGGLTLPQPQPQAAEAEAEAMPSPFVRAQQVAVRMATAARAAAAGLGASAAGAGAMAPGSPTRQSGLVDTVAESRGDADALWQDPAPGGLPESAAAAAAAAAALVGATQPALAAAGSDSSSTATTAAEALRSASWRRRAARAAASGAAAPPEVVIEEEGDEPAAAHEDERGSCFSDAGVAAAVLQEAASGGGSSAAGAAAAAAISPAGSGREERRSGEVRSGRVPVGVGAATRSSGLSAHGSSGASSGQGRARGPKPARLPALEDAGADLDAEWQSLVTWDASPTPAAHVMLAPQQVVAFSPSGHHQPHAAPGGAATGAGAAAGAPPTAGAAASAFAGAGRALLAASRLAGQSGRRLLRSSTLPQRAALPPPQQQPHPGYEPVVEEEEAYVMGAANLLPVAASLQRPGTSTYTQADSLATALSVPRPQAAAATADAAAVAAATAGVAGGLVGRISSLLMLAPTRSVGAGSSDAGVPVPAAVPTGSSNGREGGSGGREGGGGGGSGGGGGGGIMSPMRGSRMIHSDSGRRHPGQRQQGQQQQRSHFFRAAAPSDSGATAGVLDLAAAAAAAEAPAVRRLQQGHMWAASAPPPPEHMSLAQQGALMQPWGAPGPQPAAQYGQHPPPHQHQHQHQSSLKRFLARLMSVRMPSLLRRGGSSSGPGSPHTSPGIGSPPLPDTLQSHPHQHQHPRAGTEGQLLLQSATAGAGRHQLRALPPPLAWNALEQQVHVVAALRGGGGGGGGGRRGGAAGSAGAGGAGSTGAGGVAALAPAELMSGGRVLVGGAAAGGTGSPLMSSGGAGGGGGGGGNSGGGARARASLEDMQLAAARVGSRMGLEQRQQQQQLLLQLQVQQQMQQQQQQMQMQMLSPAGSVAERPQHQLLPSSRPTAATGSGSGDGFSGRRGSPAALSARASVDREQALLLTVLRLMRPDERRQQLAQLRQQAREASFSAGSLLPPRAASVTAGMPVTGRPLAGGTRTGTAVDLPLGSADIEAGLLSPLPRPLMVGPDVIHIGSTDSDDGGGGGGNAAGSSHAAAAQPAPATGTTGLEGAGADGADEPPAGARDLISVGDLLAAAASAAGGRSAIVPGLVSQFFASLWADINSAAHEATAVLRVGVGGGSPGASLEERAPSAGRMPSFGDSQTSTSAAASCRLAGNGGGGGRGAGASGGGWLPTGLTETTDASADGHDQRVSAGGGGQRRGTSEQVVSGAAPHSGASPAASHATAGGGGLLSLAAATIGDALRPLYERLRNEDVPALLQHHQHQSQHPGGTEAGAGGGPGGGDRPSGSKTPRFMRRLSIGGLSSFAPAAAAASAAAAGPGGGATGVQQQHQGEPVLAFRGLRVRVGLHSGPRMHEVLTLVQDGMAAAAFTGDFLLAAKEVSDSAMGGMVVLSGSAFRALQQQLRSGAAGVVAQCAMLLHLGEHVIKPPQLERDSESVIGRAAAAAAGPTAQPPANLPPATRELYAAVFPALACRLALLPSPVRTHCELVPGCLSAPAGLVAPVFCNVVGVEALLAWEALVQERLMRAAAVASAAALAPCRPLDGPAGASVAGLPPLAAAPMASVLGFPGASGGSVLPFMGGAAGGSILGFGMGQPTGLMMGSPDCSGVGLVRAALEMFCDMAQAAAARHGGYVVASSADGAHWVLVFGCAEAAVGWGLDMLQAMLTAEWPDGFLEHELTEEAWEGGRLVKRGLRLRIGVDYGRAMVRLVPRSGRLDYVGRPMNRAARVAAKAKAASLLVSDAAWSAARPALGGGVSATNLGSMQLKGVKEQLELWALRIKREGEGEGGRGGGGGEGKPLSARRLRSEMTLFWIAGFETTAHAIGWTLMFIAGNPQA</sequence>
<feature type="region of interest" description="Disordered" evidence="1">
    <location>
        <begin position="770"/>
        <end position="790"/>
    </location>
</feature>
<dbReference type="GO" id="GO:0016705">
    <property type="term" value="F:oxidoreductase activity, acting on paired donors, with incorporation or reduction of molecular oxygen"/>
    <property type="evidence" value="ECO:0007669"/>
    <property type="project" value="InterPro"/>
</dbReference>
<feature type="compositionally biased region" description="Basic and acidic residues" evidence="1">
    <location>
        <begin position="1436"/>
        <end position="1447"/>
    </location>
</feature>
<dbReference type="GO" id="GO:0020037">
    <property type="term" value="F:heme binding"/>
    <property type="evidence" value="ECO:0007669"/>
    <property type="project" value="InterPro"/>
</dbReference>
<feature type="compositionally biased region" description="Low complexity" evidence="1">
    <location>
        <begin position="1885"/>
        <end position="1895"/>
    </location>
</feature>
<keyword evidence="5" id="KW-1185">Reference proteome</keyword>
<feature type="compositionally biased region" description="Low complexity" evidence="1">
    <location>
        <begin position="1277"/>
        <end position="1288"/>
    </location>
</feature>
<feature type="region of interest" description="Disordered" evidence="1">
    <location>
        <begin position="1830"/>
        <end position="1861"/>
    </location>
</feature>
<evidence type="ECO:0000259" key="3">
    <source>
        <dbReference type="PROSITE" id="PS50125"/>
    </source>
</evidence>
<dbReference type="GO" id="GO:0005506">
    <property type="term" value="F:iron ion binding"/>
    <property type="evidence" value="ECO:0007669"/>
    <property type="project" value="InterPro"/>
</dbReference>
<keyword evidence="2" id="KW-1133">Transmembrane helix</keyword>
<feature type="compositionally biased region" description="Basic and acidic residues" evidence="1">
    <location>
        <begin position="1157"/>
        <end position="1166"/>
    </location>
</feature>
<feature type="compositionally biased region" description="Polar residues" evidence="1">
    <location>
        <begin position="2365"/>
        <end position="2374"/>
    </location>
</feature>
<dbReference type="EMBL" id="JAEHOC010000087">
    <property type="protein sequence ID" value="KAG2423038.1"/>
    <property type="molecule type" value="Genomic_DNA"/>
</dbReference>
<name>A0A835S946_CHLIN</name>
<dbReference type="GO" id="GO:0035556">
    <property type="term" value="P:intracellular signal transduction"/>
    <property type="evidence" value="ECO:0007669"/>
    <property type="project" value="InterPro"/>
</dbReference>
<dbReference type="InterPro" id="IPR029787">
    <property type="entry name" value="Nucleotide_cyclase"/>
</dbReference>
<feature type="compositionally biased region" description="Low complexity" evidence="1">
    <location>
        <begin position="1536"/>
        <end position="1555"/>
    </location>
</feature>
<feature type="domain" description="Guanylate cyclase" evidence="3">
    <location>
        <begin position="2918"/>
        <end position="2955"/>
    </location>
</feature>
<feature type="compositionally biased region" description="Low complexity" evidence="1">
    <location>
        <begin position="2254"/>
        <end position="2271"/>
    </location>
</feature>
<accession>A0A835S946</accession>
<dbReference type="InterPro" id="IPR036396">
    <property type="entry name" value="Cyt_P450_sf"/>
</dbReference>
<feature type="region of interest" description="Disordered" evidence="1">
    <location>
        <begin position="356"/>
        <end position="394"/>
    </location>
</feature>
<feature type="region of interest" description="Disordered" evidence="1">
    <location>
        <begin position="1028"/>
        <end position="1100"/>
    </location>
</feature>
<protein>
    <recommendedName>
        <fullName evidence="3">Guanylate cyclase domain-containing protein</fullName>
    </recommendedName>
</protein>
<feature type="region of interest" description="Disordered" evidence="1">
    <location>
        <begin position="2107"/>
        <end position="2137"/>
    </location>
</feature>
<proteinExistence type="predicted"/>
<feature type="region of interest" description="Disordered" evidence="1">
    <location>
        <begin position="1962"/>
        <end position="1987"/>
    </location>
</feature>
<feature type="region of interest" description="Disordered" evidence="1">
    <location>
        <begin position="2236"/>
        <end position="2288"/>
    </location>
</feature>
<dbReference type="OrthoDB" id="545881at2759"/>
<dbReference type="Gene3D" id="1.10.630.10">
    <property type="entry name" value="Cytochrome P450"/>
    <property type="match status" value="1"/>
</dbReference>
<dbReference type="Gene3D" id="3.40.190.10">
    <property type="entry name" value="Periplasmic binding protein-like II"/>
    <property type="match status" value="1"/>
</dbReference>
<feature type="compositionally biased region" description="Low complexity" evidence="1">
    <location>
        <begin position="1229"/>
        <end position="1241"/>
    </location>
</feature>
<organism evidence="4 5">
    <name type="scientific">Chlamydomonas incerta</name>
    <dbReference type="NCBI Taxonomy" id="51695"/>
    <lineage>
        <taxon>Eukaryota</taxon>
        <taxon>Viridiplantae</taxon>
        <taxon>Chlorophyta</taxon>
        <taxon>core chlorophytes</taxon>
        <taxon>Chlorophyceae</taxon>
        <taxon>CS clade</taxon>
        <taxon>Chlamydomonadales</taxon>
        <taxon>Chlamydomonadaceae</taxon>
        <taxon>Chlamydomonas</taxon>
    </lineage>
</organism>
<dbReference type="Proteomes" id="UP000650467">
    <property type="component" value="Unassembled WGS sequence"/>
</dbReference>
<feature type="compositionally biased region" description="Low complexity" evidence="1">
    <location>
        <begin position="777"/>
        <end position="790"/>
    </location>
</feature>
<feature type="compositionally biased region" description="Gly residues" evidence="1">
    <location>
        <begin position="1715"/>
        <end position="1738"/>
    </location>
</feature>
<feature type="region of interest" description="Disordered" evidence="1">
    <location>
        <begin position="1527"/>
        <end position="1555"/>
    </location>
</feature>
<feature type="compositionally biased region" description="Gly residues" evidence="1">
    <location>
        <begin position="2497"/>
        <end position="2510"/>
    </location>
</feature>
<keyword evidence="2" id="KW-0472">Membrane</keyword>
<feature type="compositionally biased region" description="Low complexity" evidence="1">
    <location>
        <begin position="1831"/>
        <end position="1846"/>
    </location>
</feature>
<dbReference type="Pfam" id="PF00211">
    <property type="entry name" value="Guanylate_cyc"/>
    <property type="match status" value="1"/>
</dbReference>
<feature type="region of interest" description="Disordered" evidence="1">
    <location>
        <begin position="1691"/>
        <end position="1778"/>
    </location>
</feature>
<feature type="compositionally biased region" description="Low complexity" evidence="1">
    <location>
        <begin position="1367"/>
        <end position="1379"/>
    </location>
</feature>
<feature type="region of interest" description="Disordered" evidence="1">
    <location>
        <begin position="2021"/>
        <end position="2041"/>
    </location>
</feature>
<feature type="region of interest" description="Disordered" evidence="1">
    <location>
        <begin position="2485"/>
        <end position="2518"/>
    </location>
</feature>
<feature type="region of interest" description="Disordered" evidence="1">
    <location>
        <begin position="1430"/>
        <end position="1487"/>
    </location>
</feature>
<evidence type="ECO:0000313" key="5">
    <source>
        <dbReference type="Proteomes" id="UP000650467"/>
    </source>
</evidence>
<dbReference type="SUPFAM" id="SSF55073">
    <property type="entry name" value="Nucleotide cyclase"/>
    <property type="match status" value="2"/>
</dbReference>
<feature type="compositionally biased region" description="Low complexity" evidence="1">
    <location>
        <begin position="1089"/>
        <end position="1100"/>
    </location>
</feature>
<evidence type="ECO:0000256" key="1">
    <source>
        <dbReference type="SAM" id="MobiDB-lite"/>
    </source>
</evidence>
<feature type="region of interest" description="Disordered" evidence="1">
    <location>
        <begin position="1876"/>
        <end position="1917"/>
    </location>
</feature>
<comment type="caution">
    <text evidence="4">The sequence shown here is derived from an EMBL/GenBank/DDBJ whole genome shotgun (WGS) entry which is preliminary data.</text>
</comment>
<keyword evidence="2" id="KW-0812">Transmembrane</keyword>
<feature type="compositionally biased region" description="Low complexity" evidence="1">
    <location>
        <begin position="1185"/>
        <end position="1202"/>
    </location>
</feature>
<evidence type="ECO:0000313" key="4">
    <source>
        <dbReference type="EMBL" id="KAG2423038.1"/>
    </source>
</evidence>
<feature type="compositionally biased region" description="Low complexity" evidence="1">
    <location>
        <begin position="1028"/>
        <end position="1040"/>
    </location>
</feature>
<evidence type="ECO:0000256" key="2">
    <source>
        <dbReference type="SAM" id="Phobius"/>
    </source>
</evidence>
<feature type="compositionally biased region" description="Gly residues" evidence="1">
    <location>
        <begin position="2022"/>
        <end position="2038"/>
    </location>
</feature>
<feature type="compositionally biased region" description="Low complexity" evidence="1">
    <location>
        <begin position="1065"/>
        <end position="1082"/>
    </location>
</feature>
<feature type="compositionally biased region" description="Low complexity" evidence="1">
    <location>
        <begin position="366"/>
        <end position="382"/>
    </location>
</feature>
<dbReference type="InterPro" id="IPR050697">
    <property type="entry name" value="Adenylyl/Guanylyl_Cyclase_3/4"/>
</dbReference>
<dbReference type="PROSITE" id="PS50125">
    <property type="entry name" value="GUANYLATE_CYCLASE_2"/>
    <property type="match status" value="1"/>
</dbReference>
<feature type="compositionally biased region" description="Gly residues" evidence="1">
    <location>
        <begin position="2381"/>
        <end position="2398"/>
    </location>
</feature>
<dbReference type="Gene3D" id="3.30.70.1230">
    <property type="entry name" value="Nucleotide cyclase"/>
    <property type="match status" value="3"/>
</dbReference>
<feature type="compositionally biased region" description="Low complexity" evidence="1">
    <location>
        <begin position="1759"/>
        <end position="1768"/>
    </location>
</feature>
<dbReference type="GO" id="GO:0009190">
    <property type="term" value="P:cyclic nucleotide biosynthetic process"/>
    <property type="evidence" value="ECO:0007669"/>
    <property type="project" value="InterPro"/>
</dbReference>
<feature type="region of interest" description="Disordered" evidence="1">
    <location>
        <begin position="1277"/>
        <end position="1317"/>
    </location>
</feature>
<reference evidence="4" key="1">
    <citation type="journal article" date="2020" name="bioRxiv">
        <title>Comparative genomics of Chlamydomonas.</title>
        <authorList>
            <person name="Craig R.J."/>
            <person name="Hasan A.R."/>
            <person name="Ness R.W."/>
            <person name="Keightley P.D."/>
        </authorList>
    </citation>
    <scope>NUCLEOTIDE SEQUENCE</scope>
    <source>
        <strain evidence="4">SAG 7.73</strain>
    </source>
</reference>
<dbReference type="GO" id="GO:0004497">
    <property type="term" value="F:monooxygenase activity"/>
    <property type="evidence" value="ECO:0007669"/>
    <property type="project" value="InterPro"/>
</dbReference>
<feature type="compositionally biased region" description="Low complexity" evidence="1">
    <location>
        <begin position="2434"/>
        <end position="2450"/>
    </location>
</feature>
<feature type="transmembrane region" description="Helical" evidence="2">
    <location>
        <begin position="800"/>
        <end position="827"/>
    </location>
</feature>
<dbReference type="PANTHER" id="PTHR43081">
    <property type="entry name" value="ADENYLATE CYCLASE, TERMINAL-DIFFERENTIATION SPECIFIC-RELATED"/>
    <property type="match status" value="1"/>
</dbReference>
<feature type="compositionally biased region" description="Low complexity" evidence="1">
    <location>
        <begin position="1448"/>
        <end position="1478"/>
    </location>
</feature>
<dbReference type="SUPFAM" id="SSF48264">
    <property type="entry name" value="Cytochrome P450"/>
    <property type="match status" value="1"/>
</dbReference>
<dbReference type="PANTHER" id="PTHR43081:SF1">
    <property type="entry name" value="ADENYLATE CYCLASE, TERMINAL-DIFFERENTIATION SPECIFIC"/>
    <property type="match status" value="1"/>
</dbReference>